<evidence type="ECO:0000256" key="4">
    <source>
        <dbReference type="ARBA" id="ARBA00023157"/>
    </source>
</evidence>
<dbReference type="InterPro" id="IPR020857">
    <property type="entry name" value="Serum_albumin_CS"/>
</dbReference>
<dbReference type="OrthoDB" id="9875082at2759"/>
<evidence type="ECO:0000256" key="3">
    <source>
        <dbReference type="ARBA" id="ARBA00022737"/>
    </source>
</evidence>
<dbReference type="Gene3D" id="1.10.246.10">
    <property type="match status" value="6"/>
</dbReference>
<dbReference type="AlphaFoldDB" id="A0A9Q1AVA0"/>
<organism evidence="6 7">
    <name type="scientific">Phrynocephalus forsythii</name>
    <dbReference type="NCBI Taxonomy" id="171643"/>
    <lineage>
        <taxon>Eukaryota</taxon>
        <taxon>Metazoa</taxon>
        <taxon>Chordata</taxon>
        <taxon>Craniata</taxon>
        <taxon>Vertebrata</taxon>
        <taxon>Euteleostomi</taxon>
        <taxon>Lepidosauria</taxon>
        <taxon>Squamata</taxon>
        <taxon>Bifurcata</taxon>
        <taxon>Unidentata</taxon>
        <taxon>Episquamata</taxon>
        <taxon>Toxicofera</taxon>
        <taxon>Iguania</taxon>
        <taxon>Acrodonta</taxon>
        <taxon>Agamidae</taxon>
        <taxon>Agaminae</taxon>
        <taxon>Phrynocephalus</taxon>
    </lineage>
</organism>
<keyword evidence="3" id="KW-0677">Repeat</keyword>
<dbReference type="PANTHER" id="PTHR11385">
    <property type="entry name" value="SERUM ALBUMIN-RELATED"/>
    <property type="match status" value="1"/>
</dbReference>
<comment type="subcellular location">
    <subcellularLocation>
        <location evidence="1">Secreted</location>
    </subcellularLocation>
</comment>
<dbReference type="EMBL" id="JAPFRF010000012">
    <property type="protein sequence ID" value="KAJ7313800.1"/>
    <property type="molecule type" value="Genomic_DNA"/>
</dbReference>
<dbReference type="InterPro" id="IPR014760">
    <property type="entry name" value="Serum_albumin_N"/>
</dbReference>
<dbReference type="PANTHER" id="PTHR11385:SF14">
    <property type="entry name" value="AFAMIN"/>
    <property type="match status" value="1"/>
</dbReference>
<evidence type="ECO:0000313" key="6">
    <source>
        <dbReference type="EMBL" id="KAJ7313800.1"/>
    </source>
</evidence>
<dbReference type="PROSITE" id="PS51438">
    <property type="entry name" value="ALBUMIN_2"/>
    <property type="match status" value="3"/>
</dbReference>
<evidence type="ECO:0000256" key="2">
    <source>
        <dbReference type="ARBA" id="ARBA00022525"/>
    </source>
</evidence>
<evidence type="ECO:0000259" key="5">
    <source>
        <dbReference type="PROSITE" id="PS51438"/>
    </source>
</evidence>
<evidence type="ECO:0000313" key="7">
    <source>
        <dbReference type="Proteomes" id="UP001142489"/>
    </source>
</evidence>
<feature type="domain" description="Albumin" evidence="5">
    <location>
        <begin position="407"/>
        <end position="599"/>
    </location>
</feature>
<keyword evidence="2" id="KW-0964">Secreted</keyword>
<proteinExistence type="predicted"/>
<keyword evidence="7" id="KW-1185">Reference proteome</keyword>
<name>A0A9Q1AVA0_9SAUR</name>
<gene>
    <name evidence="6" type="ORF">JRQ81_005508</name>
</gene>
<feature type="domain" description="Albumin" evidence="5">
    <location>
        <begin position="215"/>
        <end position="406"/>
    </location>
</feature>
<dbReference type="PRINTS" id="PR00802">
    <property type="entry name" value="SERUMALBUMIN"/>
</dbReference>
<feature type="domain" description="Albumin" evidence="5">
    <location>
        <begin position="37"/>
        <end position="214"/>
    </location>
</feature>
<dbReference type="GO" id="GO:0005737">
    <property type="term" value="C:cytoplasm"/>
    <property type="evidence" value="ECO:0007669"/>
    <property type="project" value="TreeGrafter"/>
</dbReference>
<dbReference type="InterPro" id="IPR020858">
    <property type="entry name" value="Serum_albumin-like"/>
</dbReference>
<dbReference type="Pfam" id="PF00273">
    <property type="entry name" value="Serum_albumin"/>
    <property type="match status" value="3"/>
</dbReference>
<accession>A0A9Q1AVA0</accession>
<dbReference type="GO" id="GO:0072562">
    <property type="term" value="C:blood microparticle"/>
    <property type="evidence" value="ECO:0007669"/>
    <property type="project" value="TreeGrafter"/>
</dbReference>
<keyword evidence="4" id="KW-1015">Disulfide bond</keyword>
<protein>
    <recommendedName>
        <fullName evidence="5">Albumin domain-containing protein</fullName>
    </recommendedName>
</protein>
<dbReference type="SUPFAM" id="SSF48552">
    <property type="entry name" value="Serum albumin-like"/>
    <property type="match status" value="3"/>
</dbReference>
<reference evidence="6" key="1">
    <citation type="journal article" date="2023" name="DNA Res.">
        <title>Chromosome-level genome assembly of Phrynocephalus forsythii using third-generation DNA sequencing and Hi-C analysis.</title>
        <authorList>
            <person name="Qi Y."/>
            <person name="Zhao W."/>
            <person name="Zhao Y."/>
            <person name="Niu C."/>
            <person name="Cao S."/>
            <person name="Zhang Y."/>
        </authorList>
    </citation>
    <scope>NUCLEOTIDE SEQUENCE</scope>
    <source>
        <tissue evidence="6">Muscle</tissue>
    </source>
</reference>
<dbReference type="SMART" id="SM00103">
    <property type="entry name" value="ALBUMIN"/>
    <property type="match status" value="3"/>
</dbReference>
<evidence type="ECO:0000256" key="1">
    <source>
        <dbReference type="ARBA" id="ARBA00004613"/>
    </source>
</evidence>
<dbReference type="Proteomes" id="UP001142489">
    <property type="component" value="Unassembled WGS sequence"/>
</dbReference>
<comment type="caution">
    <text evidence="6">The sequence shown here is derived from an EMBL/GenBank/DDBJ whole genome shotgun (WGS) entry which is preliminary data.</text>
</comment>
<dbReference type="GO" id="GO:0036094">
    <property type="term" value="F:small molecule binding"/>
    <property type="evidence" value="ECO:0007669"/>
    <property type="project" value="TreeGrafter"/>
</dbReference>
<sequence>MKIHCIVFLEYNSQTSSDCLAVAPGQTEEHIRNEGVEYKSNRHSHKNEIVTLKMGQTKKECTGESVGLFYSQTIRKASYEEITKITHTVSELANECTLDTDPECAKPLETILYDYCCLEEGLAEKYSFTECCGKANSERKDCFLSLKNASQYVLPPFEEAAVEQRCKAFQEDEATALSLYIYETGRRYPVSSISMLLDFIHIYENVLTTPPIEKRFMEAQQAEKHICSILESFGKRGIHALQFAKLSQRFPKAKVDTVDKLAVDITQAQEHCCKGHTLACYLQGVNLTTYVCSHQDDISSKIKACCGKSILKQATCFPTVENDDKPADLSPTLREFMDNDQLCPRYAEDRNPLMAEFVYEYGRRHHEYPPQMLLRLGEEYEERLEKCCKADNRKECLVQAEEHLQNYIADTYHMTKESCDLYKHQGEDFFQNHFLLLYTPKLPQLGFEELSRLAEAVSDASAECCKMDDSHLLLCTERHTDLVAGIVCRRHKEQPINKQAKKCCEDSYVYRVPCFTSLGVDREYVPVPFDPKVFIFHEHFCSDKRNQQRFLYNLAKHKPTIPYGQLIPVIMDLTNVVTKCCGADNHEECFTTEGPKLFERIQAGLSNN</sequence>
<dbReference type="PROSITE" id="PS00212">
    <property type="entry name" value="ALBUMIN_1"/>
    <property type="match status" value="1"/>
</dbReference>
<dbReference type="InterPro" id="IPR000264">
    <property type="entry name" value="ALB/AFP/VDB"/>
</dbReference>